<dbReference type="PANTHER" id="PTHR35279:SF1">
    <property type="entry name" value="ARABINANASE_LEVANSUCRASE_INVERTASE"/>
    <property type="match status" value="1"/>
</dbReference>
<dbReference type="EMBL" id="MLJW01000033">
    <property type="protein sequence ID" value="OIR08094.1"/>
    <property type="molecule type" value="Genomic_DNA"/>
</dbReference>
<accession>A0A1J5T7I7</accession>
<dbReference type="SUPFAM" id="SSF75005">
    <property type="entry name" value="Arabinanase/levansucrase/invertase"/>
    <property type="match status" value="2"/>
</dbReference>
<dbReference type="AlphaFoldDB" id="A0A1J5T7I7"/>
<evidence type="ECO:0000313" key="1">
    <source>
        <dbReference type="EMBL" id="OIR08094.1"/>
    </source>
</evidence>
<protein>
    <submittedName>
        <fullName evidence="1">Glycosyl hydrolases family 43</fullName>
    </submittedName>
</protein>
<comment type="caution">
    <text evidence="1">The sequence shown here is derived from an EMBL/GenBank/DDBJ whole genome shotgun (WGS) entry which is preliminary data.</text>
</comment>
<gene>
    <name evidence="1" type="ORF">GALL_95930</name>
</gene>
<sequence length="335" mass="38076">MQRIYNEVRTPYKYGVVLRGEPGELVDCPNVFRANGRWYMVFVSNRERVGYQTELACSDDLLHWRRLGPILPFAKTGWDAWQADGGIALYDTRFDGTHELGTYEGRYWLSFLGGSRHGYEPDPLSIGLAWSTTPTEAKPWTRLPENPVLSTFQPDCRHFESVTLYKSAVIRDTTEATGWPFREAMGVPGWPFVMFYNGKTKKGNHEAIGMAVSRDLVHWTRMGDGPVVDNAPGKRAISGDPQIARIGNLWVMFYFGFLWKKGTSAFNTFACSYDLTHWTRWEGEPLIKPSVPYDKTFAHKPWVMKVDGIVYHFYCAVGKTGRVIALATSKDLGHP</sequence>
<keyword evidence="1" id="KW-0378">Hydrolase</keyword>
<dbReference type="InterPro" id="IPR023296">
    <property type="entry name" value="Glyco_hydro_beta-prop_sf"/>
</dbReference>
<proteinExistence type="predicted"/>
<dbReference type="GO" id="GO:0016787">
    <property type="term" value="F:hydrolase activity"/>
    <property type="evidence" value="ECO:0007669"/>
    <property type="project" value="UniProtKB-KW"/>
</dbReference>
<organism evidence="1">
    <name type="scientific">mine drainage metagenome</name>
    <dbReference type="NCBI Taxonomy" id="410659"/>
    <lineage>
        <taxon>unclassified sequences</taxon>
        <taxon>metagenomes</taxon>
        <taxon>ecological metagenomes</taxon>
    </lineage>
</organism>
<name>A0A1J5T7I7_9ZZZZ</name>
<dbReference type="PANTHER" id="PTHR35279">
    <property type="match status" value="1"/>
</dbReference>
<reference evidence="1" key="1">
    <citation type="submission" date="2016-10" db="EMBL/GenBank/DDBJ databases">
        <title>Sequence of Gallionella enrichment culture.</title>
        <authorList>
            <person name="Poehlein A."/>
            <person name="Muehling M."/>
            <person name="Daniel R."/>
        </authorList>
    </citation>
    <scope>NUCLEOTIDE SEQUENCE</scope>
</reference>
<dbReference type="Gene3D" id="2.115.10.20">
    <property type="entry name" value="Glycosyl hydrolase domain, family 43"/>
    <property type="match status" value="2"/>
</dbReference>